<feature type="domain" description="DUF1279" evidence="3">
    <location>
        <begin position="101"/>
        <end position="235"/>
    </location>
</feature>
<evidence type="ECO:0000313" key="5">
    <source>
        <dbReference type="Proteomes" id="UP000799757"/>
    </source>
</evidence>
<sequence>MAARATRIGSQQLLSRRLGATSRQTTPALRSFFTSTQPASRSRLPSGSLQRGALFLFRTERSLLSRRFRSLRFKSDKPPPSQRPNPTPHLGSPEPALSLSQRLKKLSREYGWSALGVYLALTALDFPFCFLAVRALGTDRIGHYEHVAIEAFWSVARIPFPNLGKPNEQEGSSALSEIAAATEREGDLAWGDEINQAEAKNRGADATIWTQLALAYVIHKSFIFIRVPITAAITPKVVKTLRGWGWNIGKRKPKST</sequence>
<dbReference type="InterPro" id="IPR009688">
    <property type="entry name" value="FAM210A/B-like_dom"/>
</dbReference>
<dbReference type="PANTHER" id="PTHR21377:SF0">
    <property type="entry name" value="PROTEIN FAM210B, MITOCHONDRIAL"/>
    <property type="match status" value="1"/>
</dbReference>
<gene>
    <name evidence="4" type="ORF">K505DRAFT_234385</name>
</gene>
<dbReference type="Pfam" id="PF06916">
    <property type="entry name" value="FAM210A-B_dom"/>
    <property type="match status" value="1"/>
</dbReference>
<evidence type="ECO:0000256" key="2">
    <source>
        <dbReference type="SAM" id="Phobius"/>
    </source>
</evidence>
<dbReference type="OrthoDB" id="426386at2759"/>
<dbReference type="EMBL" id="MU001795">
    <property type="protein sequence ID" value="KAF2797940.1"/>
    <property type="molecule type" value="Genomic_DNA"/>
</dbReference>
<keyword evidence="2" id="KW-0472">Membrane</keyword>
<organism evidence="4 5">
    <name type="scientific">Melanomma pulvis-pyrius CBS 109.77</name>
    <dbReference type="NCBI Taxonomy" id="1314802"/>
    <lineage>
        <taxon>Eukaryota</taxon>
        <taxon>Fungi</taxon>
        <taxon>Dikarya</taxon>
        <taxon>Ascomycota</taxon>
        <taxon>Pezizomycotina</taxon>
        <taxon>Dothideomycetes</taxon>
        <taxon>Pleosporomycetidae</taxon>
        <taxon>Pleosporales</taxon>
        <taxon>Melanommataceae</taxon>
        <taxon>Melanomma</taxon>
    </lineage>
</organism>
<keyword evidence="5" id="KW-1185">Reference proteome</keyword>
<feature type="transmembrane region" description="Helical" evidence="2">
    <location>
        <begin position="110"/>
        <end position="133"/>
    </location>
</feature>
<keyword evidence="2" id="KW-1133">Transmembrane helix</keyword>
<reference evidence="4" key="1">
    <citation type="journal article" date="2020" name="Stud. Mycol.">
        <title>101 Dothideomycetes genomes: a test case for predicting lifestyles and emergence of pathogens.</title>
        <authorList>
            <person name="Haridas S."/>
            <person name="Albert R."/>
            <person name="Binder M."/>
            <person name="Bloem J."/>
            <person name="Labutti K."/>
            <person name="Salamov A."/>
            <person name="Andreopoulos B."/>
            <person name="Baker S."/>
            <person name="Barry K."/>
            <person name="Bills G."/>
            <person name="Bluhm B."/>
            <person name="Cannon C."/>
            <person name="Castanera R."/>
            <person name="Culley D."/>
            <person name="Daum C."/>
            <person name="Ezra D."/>
            <person name="Gonzalez J."/>
            <person name="Henrissat B."/>
            <person name="Kuo A."/>
            <person name="Liang C."/>
            <person name="Lipzen A."/>
            <person name="Lutzoni F."/>
            <person name="Magnuson J."/>
            <person name="Mondo S."/>
            <person name="Nolan M."/>
            <person name="Ohm R."/>
            <person name="Pangilinan J."/>
            <person name="Park H.-J."/>
            <person name="Ramirez L."/>
            <person name="Alfaro M."/>
            <person name="Sun H."/>
            <person name="Tritt A."/>
            <person name="Yoshinaga Y."/>
            <person name="Zwiers L.-H."/>
            <person name="Turgeon B."/>
            <person name="Goodwin S."/>
            <person name="Spatafora J."/>
            <person name="Crous P."/>
            <person name="Grigoriev I."/>
        </authorList>
    </citation>
    <scope>NUCLEOTIDE SEQUENCE</scope>
    <source>
        <strain evidence="4">CBS 109.77</strain>
    </source>
</reference>
<feature type="compositionally biased region" description="Pro residues" evidence="1">
    <location>
        <begin position="78"/>
        <end position="87"/>
    </location>
</feature>
<evidence type="ECO:0000259" key="3">
    <source>
        <dbReference type="Pfam" id="PF06916"/>
    </source>
</evidence>
<dbReference type="GO" id="GO:0005739">
    <property type="term" value="C:mitochondrion"/>
    <property type="evidence" value="ECO:0007669"/>
    <property type="project" value="TreeGrafter"/>
</dbReference>
<evidence type="ECO:0000256" key="1">
    <source>
        <dbReference type="SAM" id="MobiDB-lite"/>
    </source>
</evidence>
<accession>A0A6A6XN48</accession>
<name>A0A6A6XN48_9PLEO</name>
<dbReference type="Proteomes" id="UP000799757">
    <property type="component" value="Unassembled WGS sequence"/>
</dbReference>
<feature type="region of interest" description="Disordered" evidence="1">
    <location>
        <begin position="73"/>
        <end position="96"/>
    </location>
</feature>
<proteinExistence type="predicted"/>
<dbReference type="InterPro" id="IPR045866">
    <property type="entry name" value="FAM210A/B-like"/>
</dbReference>
<protein>
    <recommendedName>
        <fullName evidence="3">DUF1279 domain-containing protein</fullName>
    </recommendedName>
</protein>
<dbReference type="AlphaFoldDB" id="A0A6A6XN48"/>
<keyword evidence="2" id="KW-0812">Transmembrane</keyword>
<dbReference type="PANTHER" id="PTHR21377">
    <property type="entry name" value="PROTEIN FAM210B, MITOCHONDRIAL"/>
    <property type="match status" value="1"/>
</dbReference>
<evidence type="ECO:0000313" key="4">
    <source>
        <dbReference type="EMBL" id="KAF2797940.1"/>
    </source>
</evidence>